<protein>
    <submittedName>
        <fullName evidence="1">Uncharacterized protein</fullName>
    </submittedName>
</protein>
<name>A0A139ADU2_GONPJ</name>
<organism evidence="1 2">
    <name type="scientific">Gonapodya prolifera (strain JEL478)</name>
    <name type="common">Monoblepharis prolifera</name>
    <dbReference type="NCBI Taxonomy" id="1344416"/>
    <lineage>
        <taxon>Eukaryota</taxon>
        <taxon>Fungi</taxon>
        <taxon>Fungi incertae sedis</taxon>
        <taxon>Chytridiomycota</taxon>
        <taxon>Chytridiomycota incertae sedis</taxon>
        <taxon>Monoblepharidomycetes</taxon>
        <taxon>Monoblepharidales</taxon>
        <taxon>Gonapodyaceae</taxon>
        <taxon>Gonapodya</taxon>
    </lineage>
</organism>
<dbReference type="EMBL" id="KQ965768">
    <property type="protein sequence ID" value="KXS14583.1"/>
    <property type="molecule type" value="Genomic_DNA"/>
</dbReference>
<evidence type="ECO:0000313" key="1">
    <source>
        <dbReference type="EMBL" id="KXS14583.1"/>
    </source>
</evidence>
<proteinExistence type="predicted"/>
<dbReference type="Proteomes" id="UP000070544">
    <property type="component" value="Unassembled WGS sequence"/>
</dbReference>
<gene>
    <name evidence="1" type="ORF">M427DRAFT_44985</name>
</gene>
<keyword evidence="2" id="KW-1185">Reference proteome</keyword>
<dbReference type="AlphaFoldDB" id="A0A139ADU2"/>
<reference evidence="1 2" key="1">
    <citation type="journal article" date="2015" name="Genome Biol. Evol.">
        <title>Phylogenomic analyses indicate that early fungi evolved digesting cell walls of algal ancestors of land plants.</title>
        <authorList>
            <person name="Chang Y."/>
            <person name="Wang S."/>
            <person name="Sekimoto S."/>
            <person name="Aerts A.L."/>
            <person name="Choi C."/>
            <person name="Clum A."/>
            <person name="LaButti K.M."/>
            <person name="Lindquist E.A."/>
            <person name="Yee Ngan C."/>
            <person name="Ohm R.A."/>
            <person name="Salamov A.A."/>
            <person name="Grigoriev I.V."/>
            <person name="Spatafora J.W."/>
            <person name="Berbee M.L."/>
        </authorList>
    </citation>
    <scope>NUCLEOTIDE SEQUENCE [LARGE SCALE GENOMIC DNA]</scope>
    <source>
        <strain evidence="1 2">JEL478</strain>
    </source>
</reference>
<sequence length="256" mass="27687">MDPNDTVTVALITVALGVSTNSRSVTSAANQTTEKILQLATLREEDANKTIKEKINSHIQNIYLAAQCAAVAVEQGSLDVNDFEKGVPFINSTLTNFGLNEAVGKIAILNPQNTFSEGHGRGAVSGSYDCVITLWTTSAACQRFCPGLNTGGNLMVYGLNPATLSLQNLAANLSLSMPASNNHNSSQTLKKLVNPSAQVYSLRTIFEFDRMSYPLVNISARAVYDLVQGNFTSAIADTTWITDTYRFRVSTMTIYK</sequence>
<accession>A0A139ADU2</accession>
<evidence type="ECO:0000313" key="2">
    <source>
        <dbReference type="Proteomes" id="UP000070544"/>
    </source>
</evidence>